<dbReference type="InterPro" id="IPR013767">
    <property type="entry name" value="PAS_fold"/>
</dbReference>
<keyword evidence="11" id="KW-0472">Membrane</keyword>
<dbReference type="AlphaFoldDB" id="A0AAD4RY96"/>
<dbReference type="PRINTS" id="PR00109">
    <property type="entry name" value="TYRKINASE"/>
</dbReference>
<dbReference type="SMART" id="SM00091">
    <property type="entry name" value="PAS"/>
    <property type="match status" value="1"/>
</dbReference>
<dbReference type="InterPro" id="IPR000014">
    <property type="entry name" value="PAS"/>
</dbReference>
<evidence type="ECO:0000256" key="5">
    <source>
        <dbReference type="ARBA" id="ARBA00022606"/>
    </source>
</evidence>
<dbReference type="Gene3D" id="3.30.200.20">
    <property type="entry name" value="Phosphorylase Kinase, domain 1"/>
    <property type="match status" value="1"/>
</dbReference>
<dbReference type="InterPro" id="IPR001245">
    <property type="entry name" value="Ser-Thr/Tyr_kinase_cat_dom"/>
</dbReference>
<comment type="catalytic activity">
    <reaction evidence="13">
        <text>L-threonyl-[protein] + ATP = O-phospho-L-threonyl-[protein] + ADP + H(+)</text>
        <dbReference type="Rhea" id="RHEA:46608"/>
        <dbReference type="Rhea" id="RHEA-COMP:11060"/>
        <dbReference type="Rhea" id="RHEA-COMP:11605"/>
        <dbReference type="ChEBI" id="CHEBI:15378"/>
        <dbReference type="ChEBI" id="CHEBI:30013"/>
        <dbReference type="ChEBI" id="CHEBI:30616"/>
        <dbReference type="ChEBI" id="CHEBI:61977"/>
        <dbReference type="ChEBI" id="CHEBI:456216"/>
        <dbReference type="EC" id="2.7.11.1"/>
    </reaction>
</comment>
<evidence type="ECO:0000313" key="18">
    <source>
        <dbReference type="EMBL" id="KAI3842741.1"/>
    </source>
</evidence>
<evidence type="ECO:0000256" key="6">
    <source>
        <dbReference type="ARBA" id="ARBA00022679"/>
    </source>
</evidence>
<dbReference type="PANTHER" id="PTHR44329:SF47">
    <property type="entry name" value="SERINE_THREONINE-PROTEIN KINASE ROCO5-RELATED"/>
    <property type="match status" value="1"/>
</dbReference>
<dbReference type="SUPFAM" id="SSF55785">
    <property type="entry name" value="PYP-like sensor domain (PAS domain)"/>
    <property type="match status" value="1"/>
</dbReference>
<dbReference type="PROSITE" id="PS50112">
    <property type="entry name" value="PAS"/>
    <property type="match status" value="1"/>
</dbReference>
<dbReference type="GO" id="GO:0005524">
    <property type="term" value="F:ATP binding"/>
    <property type="evidence" value="ECO:0007669"/>
    <property type="project" value="UniProtKB-KW"/>
</dbReference>
<dbReference type="EC" id="2.7.11.1" evidence="2"/>
<dbReference type="GO" id="GO:0006355">
    <property type="term" value="P:regulation of DNA-templated transcription"/>
    <property type="evidence" value="ECO:0007669"/>
    <property type="project" value="InterPro"/>
</dbReference>
<comment type="caution">
    <text evidence="18">The sequence shown here is derived from an EMBL/GenBank/DDBJ whole genome shotgun (WGS) entry which is preliminary data.</text>
</comment>
<sequence>MSELILHSNSQGFGFESQSKVIEESRSANPRRVGKHSEISNHNLRNNPPRGSINFTNEQFVNILQSMGQGLHIIDPEGLIVYWNRSSEQIFGYSASEDLGQNINGFIVEKQDLGAANEIIEKNSSGENWTGIFPSRNKQGQQFEVLVTTAPLYDDRGTLVGIICVTIASESTQKTTEPVSLGTKPLEDDTYPSSSWLRNSGPTTTRHVLDPCHKPLKAVIPSKISKLTWRSIYKLWSKRKSFEATLSDHRADASLKNLCPRNSFGNSRVKGISWSWENQQILQVAGSCATVYRGLWCSTDVAIKVIINFEYYDNLLMQHSFRQEVLVMKRLRHPNVVLFMGAVTSPRNLCIITEFLPRGSLFQVLRRRTTTTLDWRRRVLIALDIARGMNYLHCYNPPIIHRDLKSSNLFVDKNWSVKVGDFGLSRFKHQTFLTSAGNGTPQWMAPEVIRNEPADEKSDVYSFGVVLRELATLKVPWNDLTSMQVIAAVGFMNQRNEIPKDTDLTWASLIERCWHSDPKCRPTFAEVLEKLKIVQRHYFVQKPTYIRPRHVPV</sequence>
<dbReference type="InterPro" id="IPR000719">
    <property type="entry name" value="Prot_kinase_dom"/>
</dbReference>
<dbReference type="NCBIfam" id="TIGR00229">
    <property type="entry name" value="sensory_box"/>
    <property type="match status" value="1"/>
</dbReference>
<evidence type="ECO:0000256" key="15">
    <source>
        <dbReference type="SAM" id="MobiDB-lite"/>
    </source>
</evidence>
<evidence type="ECO:0000256" key="13">
    <source>
        <dbReference type="ARBA" id="ARBA00047899"/>
    </source>
</evidence>
<dbReference type="PROSITE" id="PS00108">
    <property type="entry name" value="PROTEIN_KINASE_ST"/>
    <property type="match status" value="1"/>
</dbReference>
<evidence type="ECO:0000256" key="3">
    <source>
        <dbReference type="ARBA" id="ARBA00022527"/>
    </source>
</evidence>
<comment type="subcellular location">
    <subcellularLocation>
        <location evidence="1">Membrane</location>
    </subcellularLocation>
</comment>
<evidence type="ECO:0000256" key="4">
    <source>
        <dbReference type="ARBA" id="ARBA00022543"/>
    </source>
</evidence>
<name>A0AAD4RY96_9MAGN</name>
<dbReference type="CDD" id="cd00130">
    <property type="entry name" value="PAS"/>
    <property type="match status" value="1"/>
</dbReference>
<evidence type="ECO:0000259" key="17">
    <source>
        <dbReference type="PROSITE" id="PS50112"/>
    </source>
</evidence>
<keyword evidence="6" id="KW-0808">Transferase</keyword>
<dbReference type="InterPro" id="IPR051681">
    <property type="entry name" value="Ser/Thr_Kinases-Pseudokinases"/>
</dbReference>
<keyword evidence="3" id="KW-0723">Serine/threonine-protein kinase</keyword>
<evidence type="ECO:0000259" key="16">
    <source>
        <dbReference type="PROSITE" id="PS50011"/>
    </source>
</evidence>
<dbReference type="Pfam" id="PF00989">
    <property type="entry name" value="PAS"/>
    <property type="match status" value="1"/>
</dbReference>
<dbReference type="FunFam" id="1.10.510.10:FF:000476">
    <property type="entry name" value="PAS domain-containing protein tyrosine kinase family protein"/>
    <property type="match status" value="1"/>
</dbReference>
<dbReference type="Pfam" id="PF07714">
    <property type="entry name" value="PK_Tyr_Ser-Thr"/>
    <property type="match status" value="1"/>
</dbReference>
<dbReference type="GO" id="GO:0004674">
    <property type="term" value="F:protein serine/threonine kinase activity"/>
    <property type="evidence" value="ECO:0007669"/>
    <property type="project" value="UniProtKB-KW"/>
</dbReference>
<evidence type="ECO:0000256" key="10">
    <source>
        <dbReference type="ARBA" id="ARBA00022991"/>
    </source>
</evidence>
<keyword evidence="9" id="KW-0067">ATP-binding</keyword>
<dbReference type="CDD" id="cd13999">
    <property type="entry name" value="STKc_MAP3K-like"/>
    <property type="match status" value="1"/>
</dbReference>
<dbReference type="FunFam" id="3.30.200.20:FF:000180">
    <property type="entry name" value="serine/threonine-protein kinase STY46-like"/>
    <property type="match status" value="1"/>
</dbReference>
<evidence type="ECO:0000256" key="2">
    <source>
        <dbReference type="ARBA" id="ARBA00012513"/>
    </source>
</evidence>
<dbReference type="InterPro" id="IPR008271">
    <property type="entry name" value="Ser/Thr_kinase_AS"/>
</dbReference>
<feature type="domain" description="Protein kinase" evidence="16">
    <location>
        <begin position="277"/>
        <end position="540"/>
    </location>
</feature>
<feature type="domain" description="PAS" evidence="17">
    <location>
        <begin position="56"/>
        <end position="127"/>
    </location>
</feature>
<dbReference type="SUPFAM" id="SSF56112">
    <property type="entry name" value="Protein kinase-like (PK-like)"/>
    <property type="match status" value="1"/>
</dbReference>
<evidence type="ECO:0000256" key="1">
    <source>
        <dbReference type="ARBA" id="ARBA00004370"/>
    </source>
</evidence>
<evidence type="ECO:0000256" key="7">
    <source>
        <dbReference type="ARBA" id="ARBA00022741"/>
    </source>
</evidence>
<evidence type="ECO:0000256" key="12">
    <source>
        <dbReference type="ARBA" id="ARBA00023170"/>
    </source>
</evidence>
<dbReference type="EMBL" id="JAJJMB010017052">
    <property type="protein sequence ID" value="KAI3842741.1"/>
    <property type="molecule type" value="Genomic_DNA"/>
</dbReference>
<keyword evidence="7" id="KW-0547">Nucleotide-binding</keyword>
<accession>A0AAD4RY96</accession>
<evidence type="ECO:0000256" key="11">
    <source>
        <dbReference type="ARBA" id="ARBA00023136"/>
    </source>
</evidence>
<dbReference type="Gene3D" id="3.30.450.20">
    <property type="entry name" value="PAS domain"/>
    <property type="match status" value="1"/>
</dbReference>
<protein>
    <recommendedName>
        <fullName evidence="2">non-specific serine/threonine protein kinase</fullName>
        <ecNumber evidence="2">2.7.11.1</ecNumber>
    </recommendedName>
</protein>
<keyword evidence="10" id="KW-0157">Chromophore</keyword>
<keyword evidence="8" id="KW-0418">Kinase</keyword>
<proteinExistence type="predicted"/>
<evidence type="ECO:0000313" key="19">
    <source>
        <dbReference type="Proteomes" id="UP001202328"/>
    </source>
</evidence>
<evidence type="ECO:0000256" key="8">
    <source>
        <dbReference type="ARBA" id="ARBA00022777"/>
    </source>
</evidence>
<evidence type="ECO:0000256" key="9">
    <source>
        <dbReference type="ARBA" id="ARBA00022840"/>
    </source>
</evidence>
<reference evidence="18" key="1">
    <citation type="submission" date="2022-04" db="EMBL/GenBank/DDBJ databases">
        <title>A functionally conserved STORR gene fusion in Papaver species that diverged 16.8 million years ago.</title>
        <authorList>
            <person name="Catania T."/>
        </authorList>
    </citation>
    <scope>NUCLEOTIDE SEQUENCE</scope>
    <source>
        <strain evidence="18">S-188037</strain>
    </source>
</reference>
<dbReference type="PANTHER" id="PTHR44329">
    <property type="entry name" value="SERINE/THREONINE-PROTEIN KINASE TNNI3K-RELATED"/>
    <property type="match status" value="1"/>
</dbReference>
<dbReference type="PROSITE" id="PS50011">
    <property type="entry name" value="PROTEIN_KINASE_DOM"/>
    <property type="match status" value="1"/>
</dbReference>
<gene>
    <name evidence="18" type="ORF">MKW98_015408</name>
</gene>
<dbReference type="InterPro" id="IPR011009">
    <property type="entry name" value="Kinase-like_dom_sf"/>
</dbReference>
<evidence type="ECO:0000256" key="14">
    <source>
        <dbReference type="ARBA" id="ARBA00048679"/>
    </source>
</evidence>
<keyword evidence="12" id="KW-0675">Receptor</keyword>
<feature type="region of interest" description="Disordered" evidence="15">
    <location>
        <begin position="17"/>
        <end position="51"/>
    </location>
</feature>
<keyword evidence="19" id="KW-1185">Reference proteome</keyword>
<dbReference type="GO" id="GO:0016020">
    <property type="term" value="C:membrane"/>
    <property type="evidence" value="ECO:0007669"/>
    <property type="project" value="UniProtKB-SubCell"/>
</dbReference>
<organism evidence="18 19">
    <name type="scientific">Papaver atlanticum</name>
    <dbReference type="NCBI Taxonomy" id="357466"/>
    <lineage>
        <taxon>Eukaryota</taxon>
        <taxon>Viridiplantae</taxon>
        <taxon>Streptophyta</taxon>
        <taxon>Embryophyta</taxon>
        <taxon>Tracheophyta</taxon>
        <taxon>Spermatophyta</taxon>
        <taxon>Magnoliopsida</taxon>
        <taxon>Ranunculales</taxon>
        <taxon>Papaveraceae</taxon>
        <taxon>Papaveroideae</taxon>
        <taxon>Papaver</taxon>
    </lineage>
</organism>
<keyword evidence="4" id="KW-0600">Photoreceptor protein</keyword>
<dbReference type="SMART" id="SM00220">
    <property type="entry name" value="S_TKc"/>
    <property type="match status" value="1"/>
</dbReference>
<dbReference type="Gene3D" id="1.10.510.10">
    <property type="entry name" value="Transferase(Phosphotransferase) domain 1"/>
    <property type="match status" value="1"/>
</dbReference>
<comment type="catalytic activity">
    <reaction evidence="14">
        <text>L-seryl-[protein] + ATP = O-phospho-L-seryl-[protein] + ADP + H(+)</text>
        <dbReference type="Rhea" id="RHEA:17989"/>
        <dbReference type="Rhea" id="RHEA-COMP:9863"/>
        <dbReference type="Rhea" id="RHEA-COMP:11604"/>
        <dbReference type="ChEBI" id="CHEBI:15378"/>
        <dbReference type="ChEBI" id="CHEBI:29999"/>
        <dbReference type="ChEBI" id="CHEBI:30616"/>
        <dbReference type="ChEBI" id="CHEBI:83421"/>
        <dbReference type="ChEBI" id="CHEBI:456216"/>
        <dbReference type="EC" id="2.7.11.1"/>
    </reaction>
</comment>
<dbReference type="GO" id="GO:0009881">
    <property type="term" value="F:photoreceptor activity"/>
    <property type="evidence" value="ECO:0007669"/>
    <property type="project" value="UniProtKB-KW"/>
</dbReference>
<dbReference type="Proteomes" id="UP001202328">
    <property type="component" value="Unassembled WGS sequence"/>
</dbReference>
<keyword evidence="5" id="KW-0716">Sensory transduction</keyword>
<dbReference type="InterPro" id="IPR035965">
    <property type="entry name" value="PAS-like_dom_sf"/>
</dbReference>